<dbReference type="InterPro" id="IPR046612">
    <property type="entry name" value="DUF6671"/>
</dbReference>
<proteinExistence type="predicted"/>
<protein>
    <recommendedName>
        <fullName evidence="1">DUF6671 domain-containing protein</fullName>
    </recommendedName>
</protein>
<dbReference type="Pfam" id="PF20376">
    <property type="entry name" value="DUF6671"/>
    <property type="match status" value="1"/>
</dbReference>
<sequence>MNTKEYEAKGEIRKFYENKPISLLTKHKKEKIIAPILAEATGCHMTLVLGYDTDQLGTFTREIPRIDNQIDTARKKARIGMDLLGLSLGMASEGSFGPDPFTGLMPWNRELIVLIDDDMETEIIGQAQGPGNQQYLVTSDWQEAVKFATRVGFPDQYLIVHPENGNNPNIHKDINEWSKFESIFFSVASVFATGQVFIETDGRAHGNPERRKMIAKAAEDLVNNMGSFCPACGIPGFSVVQRLPGLPCMHCGRPTRITHAELWLCKKCGEHEKREFSEEEMADPMYCDFCNP</sequence>
<evidence type="ECO:0000259" key="1">
    <source>
        <dbReference type="Pfam" id="PF20376"/>
    </source>
</evidence>
<evidence type="ECO:0000313" key="2">
    <source>
        <dbReference type="EMBL" id="TQN51892.1"/>
    </source>
</evidence>
<accession>A0A543Q6D5</accession>
<gene>
    <name evidence="2" type="ORF">DLNHIDIE_01773</name>
</gene>
<feature type="domain" description="DUF6671" evidence="1">
    <location>
        <begin position="77"/>
        <end position="292"/>
    </location>
</feature>
<comment type="caution">
    <text evidence="2">The sequence shown here is derived from an EMBL/GenBank/DDBJ whole genome shotgun (WGS) entry which is preliminary data.</text>
</comment>
<dbReference type="Proteomes" id="UP000315403">
    <property type="component" value="Unassembled WGS sequence"/>
</dbReference>
<dbReference type="RefSeq" id="WP_081576787.1">
    <property type="nucleotide sequence ID" value="NZ_SZUV01000001.1"/>
</dbReference>
<organism evidence="2 3">
    <name type="scientific">Acidithiobacillus thiooxidans ATCC 19377</name>
    <dbReference type="NCBI Taxonomy" id="637390"/>
    <lineage>
        <taxon>Bacteria</taxon>
        <taxon>Pseudomonadati</taxon>
        <taxon>Pseudomonadota</taxon>
        <taxon>Acidithiobacillia</taxon>
        <taxon>Acidithiobacillales</taxon>
        <taxon>Acidithiobacillaceae</taxon>
        <taxon>Acidithiobacillus</taxon>
    </lineage>
</organism>
<reference evidence="2 3" key="1">
    <citation type="submission" date="2019-03" db="EMBL/GenBank/DDBJ databases">
        <title>New insights into Acidothiobacillus thiooxidans sulfur metabolism through coupled gene expression, solution geochemistry, microscopy and spectroscopy analyses.</title>
        <authorList>
            <person name="Camacho D."/>
            <person name="Frazao R."/>
            <person name="Fouillen A."/>
            <person name="Nanci A."/>
            <person name="Lang B.F."/>
            <person name="Apte S.C."/>
            <person name="Baron C."/>
            <person name="Warren L.A."/>
        </authorList>
    </citation>
    <scope>NUCLEOTIDE SEQUENCE [LARGE SCALE GENOMIC DNA]</scope>
    <source>
        <strain evidence="2 3">ATCC 19377</strain>
    </source>
</reference>
<dbReference type="AlphaFoldDB" id="A0A543Q6D5"/>
<name>A0A543Q6D5_ACITH</name>
<dbReference type="EMBL" id="SZUV01000001">
    <property type="protein sequence ID" value="TQN51892.1"/>
    <property type="molecule type" value="Genomic_DNA"/>
</dbReference>
<evidence type="ECO:0000313" key="3">
    <source>
        <dbReference type="Proteomes" id="UP000315403"/>
    </source>
</evidence>